<accession>A0A2A7HW78</accession>
<evidence type="ECO:0000259" key="2">
    <source>
        <dbReference type="PROSITE" id="PS51736"/>
    </source>
</evidence>
<dbReference type="InterPro" id="IPR036162">
    <property type="entry name" value="Resolvase-like_N_sf"/>
</dbReference>
<dbReference type="PROSITE" id="PS51736">
    <property type="entry name" value="RECOMBINASES_3"/>
    <property type="match status" value="1"/>
</dbReference>
<dbReference type="InterPro" id="IPR050639">
    <property type="entry name" value="SSR_resolvase"/>
</dbReference>
<dbReference type="SUPFAM" id="SSF53041">
    <property type="entry name" value="Resolvase-like"/>
    <property type="match status" value="1"/>
</dbReference>
<evidence type="ECO:0000256" key="1">
    <source>
        <dbReference type="ARBA" id="ARBA00009913"/>
    </source>
</evidence>
<dbReference type="CDD" id="cd03768">
    <property type="entry name" value="SR_ResInv"/>
    <property type="match status" value="1"/>
</dbReference>
<organism evidence="3 4">
    <name type="scientific">Bacillus cereus</name>
    <dbReference type="NCBI Taxonomy" id="1396"/>
    <lineage>
        <taxon>Bacteria</taxon>
        <taxon>Bacillati</taxon>
        <taxon>Bacillota</taxon>
        <taxon>Bacilli</taxon>
        <taxon>Bacillales</taxon>
        <taxon>Bacillaceae</taxon>
        <taxon>Bacillus</taxon>
        <taxon>Bacillus cereus group</taxon>
    </lineage>
</organism>
<comment type="caution">
    <text evidence="3">The sequence shown here is derived from an EMBL/GenBank/DDBJ whole genome shotgun (WGS) entry which is preliminary data.</text>
</comment>
<reference evidence="3 4" key="1">
    <citation type="submission" date="2017-09" db="EMBL/GenBank/DDBJ databases">
        <title>Large-scale bioinformatics analysis of Bacillus genomes uncovers conserved roles of natural products in bacterial physiology.</title>
        <authorList>
            <consortium name="Agbiome Team Llc"/>
            <person name="Bleich R.M."/>
            <person name="Grubbs K.J."/>
            <person name="Santa Maria K.C."/>
            <person name="Allen S.E."/>
            <person name="Farag S."/>
            <person name="Shank E.A."/>
            <person name="Bowers A."/>
        </authorList>
    </citation>
    <scope>NUCLEOTIDE SEQUENCE [LARGE SCALE GENOMIC DNA]</scope>
    <source>
        <strain evidence="3 4">AFS096845</strain>
    </source>
</reference>
<dbReference type="InterPro" id="IPR006119">
    <property type="entry name" value="Resolv_N"/>
</dbReference>
<proteinExistence type="inferred from homology"/>
<dbReference type="AlphaFoldDB" id="A0A2A7HW78"/>
<sequence length="88" mass="10061">MIYGYASVSTEEQNLDRQLKQLQDHGCDYIFTEKISGATTDREQLTSMLDQLQEGDTVVATDLARITRSAQEVLVQILRKDIKRRKVS</sequence>
<dbReference type="PANTHER" id="PTHR30461:SF26">
    <property type="entry name" value="RESOLVASE HOMOLOG YNEB"/>
    <property type="match status" value="1"/>
</dbReference>
<comment type="similarity">
    <text evidence="1">Belongs to the site-specific recombinase resolvase family.</text>
</comment>
<protein>
    <recommendedName>
        <fullName evidence="2">Resolvase/invertase-type recombinase catalytic domain-containing protein</fullName>
    </recommendedName>
</protein>
<dbReference type="Gene3D" id="3.40.50.1390">
    <property type="entry name" value="Resolvase, N-terminal catalytic domain"/>
    <property type="match status" value="1"/>
</dbReference>
<evidence type="ECO:0000313" key="3">
    <source>
        <dbReference type="EMBL" id="PEC21083.1"/>
    </source>
</evidence>
<name>A0A2A7HW78_BACCE</name>
<dbReference type="SMART" id="SM00857">
    <property type="entry name" value="Resolvase"/>
    <property type="match status" value="1"/>
</dbReference>
<dbReference type="Proteomes" id="UP000220006">
    <property type="component" value="Unassembled WGS sequence"/>
</dbReference>
<dbReference type="GO" id="GO:0000150">
    <property type="term" value="F:DNA strand exchange activity"/>
    <property type="evidence" value="ECO:0007669"/>
    <property type="project" value="InterPro"/>
</dbReference>
<gene>
    <name evidence="3" type="ORF">COM96_15645</name>
</gene>
<dbReference type="EMBL" id="NVLK01000031">
    <property type="protein sequence ID" value="PEC21083.1"/>
    <property type="molecule type" value="Genomic_DNA"/>
</dbReference>
<dbReference type="PANTHER" id="PTHR30461">
    <property type="entry name" value="DNA-INVERTASE FROM LAMBDOID PROPHAGE"/>
    <property type="match status" value="1"/>
</dbReference>
<feature type="domain" description="Resolvase/invertase-type recombinase catalytic" evidence="2">
    <location>
        <begin position="1"/>
        <end position="88"/>
    </location>
</feature>
<dbReference type="GO" id="GO:0003677">
    <property type="term" value="F:DNA binding"/>
    <property type="evidence" value="ECO:0007669"/>
    <property type="project" value="InterPro"/>
</dbReference>
<evidence type="ECO:0000313" key="4">
    <source>
        <dbReference type="Proteomes" id="UP000220006"/>
    </source>
</evidence>
<dbReference type="Pfam" id="PF00239">
    <property type="entry name" value="Resolvase"/>
    <property type="match status" value="1"/>
</dbReference>